<name>A0A9D1J3L7_9FIRM</name>
<proteinExistence type="predicted"/>
<evidence type="ECO:0000313" key="2">
    <source>
        <dbReference type="EMBL" id="HIR59692.1"/>
    </source>
</evidence>
<organism evidence="2 3">
    <name type="scientific">Candidatus Onthousia excrementipullorum</name>
    <dbReference type="NCBI Taxonomy" id="2840884"/>
    <lineage>
        <taxon>Bacteria</taxon>
        <taxon>Bacillati</taxon>
        <taxon>Bacillota</taxon>
        <taxon>Bacilli</taxon>
        <taxon>Candidatus Onthousia</taxon>
    </lineage>
</organism>
<reference evidence="2" key="2">
    <citation type="journal article" date="2021" name="PeerJ">
        <title>Extensive microbial diversity within the chicken gut microbiome revealed by metagenomics and culture.</title>
        <authorList>
            <person name="Gilroy R."/>
            <person name="Ravi A."/>
            <person name="Getino M."/>
            <person name="Pursley I."/>
            <person name="Horton D.L."/>
            <person name="Alikhan N.F."/>
            <person name="Baker D."/>
            <person name="Gharbi K."/>
            <person name="Hall N."/>
            <person name="Watson M."/>
            <person name="Adriaenssens E.M."/>
            <person name="Foster-Nyarko E."/>
            <person name="Jarju S."/>
            <person name="Secka A."/>
            <person name="Antonio M."/>
            <person name="Oren A."/>
            <person name="Chaudhuri R.R."/>
            <person name="La Ragione R."/>
            <person name="Hildebrand F."/>
            <person name="Pallen M.J."/>
        </authorList>
    </citation>
    <scope>NUCLEOTIDE SEQUENCE</scope>
    <source>
        <strain evidence="2">CHK184-20233</strain>
    </source>
</reference>
<dbReference type="EMBL" id="DVHC01000062">
    <property type="protein sequence ID" value="HIR59692.1"/>
    <property type="molecule type" value="Genomic_DNA"/>
</dbReference>
<keyword evidence="1" id="KW-0175">Coiled coil</keyword>
<dbReference type="Proteomes" id="UP000824232">
    <property type="component" value="Unassembled WGS sequence"/>
</dbReference>
<comment type="caution">
    <text evidence="2">The sequence shown here is derived from an EMBL/GenBank/DDBJ whole genome shotgun (WGS) entry which is preliminary data.</text>
</comment>
<sequence>MYYIEETDDELIKYEVEINEENLIELREKIINNCSNIIHHRYQYESELDFNMPKGIYFKNYHSRKIEEPKDYFETYVIEYDEYMPTPLVNYIDYLLNGYAQIISLLKDYSLSCNPILLVKQREIELKATLRRCLTEPLEKIEIQALKESINSLEALKEERELNKNQVNDKIYYDDVMKCITLTEVDRMDKDTIRRVEEFQGTSYTKKNK</sequence>
<evidence type="ECO:0000313" key="3">
    <source>
        <dbReference type="Proteomes" id="UP000824232"/>
    </source>
</evidence>
<accession>A0A9D1J3L7</accession>
<gene>
    <name evidence="2" type="ORF">IAB38_06540</name>
</gene>
<dbReference type="AlphaFoldDB" id="A0A9D1J3L7"/>
<protein>
    <submittedName>
        <fullName evidence="2">Uncharacterized protein</fullName>
    </submittedName>
</protein>
<feature type="coiled-coil region" evidence="1">
    <location>
        <begin position="143"/>
        <end position="170"/>
    </location>
</feature>
<reference evidence="2" key="1">
    <citation type="submission" date="2020-10" db="EMBL/GenBank/DDBJ databases">
        <authorList>
            <person name="Gilroy R."/>
        </authorList>
    </citation>
    <scope>NUCLEOTIDE SEQUENCE</scope>
    <source>
        <strain evidence="2">CHK184-20233</strain>
    </source>
</reference>
<evidence type="ECO:0000256" key="1">
    <source>
        <dbReference type="SAM" id="Coils"/>
    </source>
</evidence>